<dbReference type="EMBL" id="LAZR01024262">
    <property type="protein sequence ID" value="KKL75746.1"/>
    <property type="molecule type" value="Genomic_DNA"/>
</dbReference>
<protein>
    <submittedName>
        <fullName evidence="1">Uncharacterized protein</fullName>
    </submittedName>
</protein>
<accession>A0A0F9FB98</accession>
<gene>
    <name evidence="1" type="ORF">LCGC14_2051780</name>
</gene>
<proteinExistence type="predicted"/>
<dbReference type="AlphaFoldDB" id="A0A0F9FB98"/>
<sequence>MDNPIDWLPDNSKLVAYYQRHRQLTIPELFDTARRMLTVRALQALRLDWELFVEALIADTRAGNVKDRRRFGNLLRAQMRLFSRRAYLDGLTDGGILDATLSDSDDDKIKTMLSENSAFVSGLSETLFKGGGISDAQAAGKPRQWWSGSILPFYQEGFASAGVNPMMEFVGPFGKKPCATCKHLFGQRHRFNVWDRNGLGMVGGSFVGQRTICGKGGKCKHGLVTVIARASGSIRSADKMVQLNLDEIRRNWEDSQRESA</sequence>
<reference evidence="1" key="1">
    <citation type="journal article" date="2015" name="Nature">
        <title>Complex archaea that bridge the gap between prokaryotes and eukaryotes.</title>
        <authorList>
            <person name="Spang A."/>
            <person name="Saw J.H."/>
            <person name="Jorgensen S.L."/>
            <person name="Zaremba-Niedzwiedzka K."/>
            <person name="Martijn J."/>
            <person name="Lind A.E."/>
            <person name="van Eijk R."/>
            <person name="Schleper C."/>
            <person name="Guy L."/>
            <person name="Ettema T.J."/>
        </authorList>
    </citation>
    <scope>NUCLEOTIDE SEQUENCE</scope>
</reference>
<name>A0A0F9FB98_9ZZZZ</name>
<organism evidence="1">
    <name type="scientific">marine sediment metagenome</name>
    <dbReference type="NCBI Taxonomy" id="412755"/>
    <lineage>
        <taxon>unclassified sequences</taxon>
        <taxon>metagenomes</taxon>
        <taxon>ecological metagenomes</taxon>
    </lineage>
</organism>
<comment type="caution">
    <text evidence="1">The sequence shown here is derived from an EMBL/GenBank/DDBJ whole genome shotgun (WGS) entry which is preliminary data.</text>
</comment>
<evidence type="ECO:0000313" key="1">
    <source>
        <dbReference type="EMBL" id="KKL75746.1"/>
    </source>
</evidence>